<evidence type="ECO:0000313" key="2">
    <source>
        <dbReference type="Proteomes" id="UP000295388"/>
    </source>
</evidence>
<keyword evidence="2" id="KW-1185">Reference proteome</keyword>
<dbReference type="AlphaFoldDB" id="A0A4V3C9M2"/>
<reference evidence="1 2" key="1">
    <citation type="submission" date="2019-03" db="EMBL/GenBank/DDBJ databases">
        <title>Genomic Encyclopedia of Type Strains, Phase III (KMG-III): the genomes of soil and plant-associated and newly described type strains.</title>
        <authorList>
            <person name="Whitman W."/>
        </authorList>
    </citation>
    <scope>NUCLEOTIDE SEQUENCE [LARGE SCALE GENOMIC DNA]</scope>
    <source>
        <strain evidence="1 2">VKM Ac-2527</strain>
    </source>
</reference>
<comment type="caution">
    <text evidence="1">The sequence shown here is derived from an EMBL/GenBank/DDBJ whole genome shotgun (WGS) entry which is preliminary data.</text>
</comment>
<sequence>MFAVAGLVLGWLMVDEVMVEDRLRTQLREHGQPVTGVVVQILERSRTDLPLVAEVKLPDGRLAEVSFVSSDEDLELERAEVGKKVQLVVDPRDANLNMLEADFAADWSGVAGELPFRLLFPVLLTGTAGTLAVRAYRLGRPWGGPAEVKNSLKRFVRGLNEPWDTR</sequence>
<protein>
    <recommendedName>
        <fullName evidence="3">DUF3592 domain-containing protein</fullName>
    </recommendedName>
</protein>
<organism evidence="1 2">
    <name type="scientific">Kribbella caucasensis</name>
    <dbReference type="NCBI Taxonomy" id="2512215"/>
    <lineage>
        <taxon>Bacteria</taxon>
        <taxon>Bacillati</taxon>
        <taxon>Actinomycetota</taxon>
        <taxon>Actinomycetes</taxon>
        <taxon>Propionibacteriales</taxon>
        <taxon>Kribbellaceae</taxon>
        <taxon>Kribbella</taxon>
    </lineage>
</organism>
<evidence type="ECO:0000313" key="1">
    <source>
        <dbReference type="EMBL" id="TDO45928.1"/>
    </source>
</evidence>
<accession>A0A4V3C9M2</accession>
<dbReference type="Proteomes" id="UP000295388">
    <property type="component" value="Unassembled WGS sequence"/>
</dbReference>
<dbReference type="EMBL" id="SNWQ01000012">
    <property type="protein sequence ID" value="TDO45928.1"/>
    <property type="molecule type" value="Genomic_DNA"/>
</dbReference>
<proteinExistence type="predicted"/>
<name>A0A4V3C9M2_9ACTN</name>
<evidence type="ECO:0008006" key="3">
    <source>
        <dbReference type="Google" id="ProtNLM"/>
    </source>
</evidence>
<gene>
    <name evidence="1" type="ORF">EV643_112258</name>
</gene>